<gene>
    <name evidence="2" type="ORF">CLV89_1319</name>
</gene>
<proteinExistence type="predicted"/>
<sequence>MSVRRPFGSCILGPLEISTANHEERQFVDFFHHSRPLCAAQHRSTRALSGHAAVRQQGSSNFAPSSSRQMTAASPSKTFVPGAALRWAYTGGGERTLAASAKVPRQAGKSGHSSPRRAKPTCCAAHQRQQSADSDLCKVGGSGDMASDPCRMRKRKSWPSPHAQPPTTFERQGCGRKAGFRCICANGCWRNDDERPHVRFCLTNTVLRTVKVMMAT</sequence>
<accession>A0A2T1A2T0</accession>
<evidence type="ECO:0000256" key="1">
    <source>
        <dbReference type="SAM" id="MobiDB-lite"/>
    </source>
</evidence>
<feature type="region of interest" description="Disordered" evidence="1">
    <location>
        <begin position="148"/>
        <end position="170"/>
    </location>
</feature>
<name>A0A2T1A2T0_TRISK</name>
<feature type="region of interest" description="Disordered" evidence="1">
    <location>
        <begin position="98"/>
        <end position="121"/>
    </location>
</feature>
<evidence type="ECO:0000313" key="3">
    <source>
        <dbReference type="Proteomes" id="UP000237718"/>
    </source>
</evidence>
<feature type="region of interest" description="Disordered" evidence="1">
    <location>
        <begin position="58"/>
        <end position="77"/>
    </location>
</feature>
<dbReference type="EMBL" id="PVUF01000031">
    <property type="protein sequence ID" value="PRZ42910.1"/>
    <property type="molecule type" value="Genomic_DNA"/>
</dbReference>
<dbReference type="AlphaFoldDB" id="A0A2T1A2T0"/>
<organism evidence="2 3">
    <name type="scientific">Tritonibacter scottomollicae</name>
    <name type="common">Epibacterium scottomollicae</name>
    <dbReference type="NCBI Taxonomy" id="483013"/>
    <lineage>
        <taxon>Bacteria</taxon>
        <taxon>Pseudomonadati</taxon>
        <taxon>Pseudomonadota</taxon>
        <taxon>Alphaproteobacteria</taxon>
        <taxon>Rhodobacterales</taxon>
        <taxon>Paracoccaceae</taxon>
        <taxon>Tritonibacter</taxon>
    </lineage>
</organism>
<dbReference type="Proteomes" id="UP000237718">
    <property type="component" value="Unassembled WGS sequence"/>
</dbReference>
<evidence type="ECO:0000313" key="2">
    <source>
        <dbReference type="EMBL" id="PRZ42910.1"/>
    </source>
</evidence>
<protein>
    <submittedName>
        <fullName evidence="2">Uncharacterized protein</fullName>
    </submittedName>
</protein>
<reference evidence="2 3" key="1">
    <citation type="submission" date="2018-03" db="EMBL/GenBank/DDBJ databases">
        <title>Genomic Encyclopedia of Archaeal and Bacterial Type Strains, Phase II (KMG-II): from individual species to whole genera.</title>
        <authorList>
            <person name="Goeker M."/>
        </authorList>
    </citation>
    <scope>NUCLEOTIDE SEQUENCE [LARGE SCALE GENOMIC DNA]</scope>
    <source>
        <strain evidence="2 3">DSM 25328</strain>
    </source>
</reference>
<comment type="caution">
    <text evidence="2">The sequence shown here is derived from an EMBL/GenBank/DDBJ whole genome shotgun (WGS) entry which is preliminary data.</text>
</comment>